<name>A0ACC2W8R5_9TREE</name>
<evidence type="ECO:0000313" key="2">
    <source>
        <dbReference type="Proteomes" id="UP001230649"/>
    </source>
</evidence>
<dbReference type="Proteomes" id="UP001230649">
    <property type="component" value="Unassembled WGS sequence"/>
</dbReference>
<proteinExistence type="predicted"/>
<evidence type="ECO:0000313" key="1">
    <source>
        <dbReference type="EMBL" id="KAJ9108160.1"/>
    </source>
</evidence>
<comment type="caution">
    <text evidence="1">The sequence shown here is derived from an EMBL/GenBank/DDBJ whole genome shotgun (WGS) entry which is preliminary data.</text>
</comment>
<organism evidence="1 2">
    <name type="scientific">Naganishia adeliensis</name>
    <dbReference type="NCBI Taxonomy" id="92952"/>
    <lineage>
        <taxon>Eukaryota</taxon>
        <taxon>Fungi</taxon>
        <taxon>Dikarya</taxon>
        <taxon>Basidiomycota</taxon>
        <taxon>Agaricomycotina</taxon>
        <taxon>Tremellomycetes</taxon>
        <taxon>Filobasidiales</taxon>
        <taxon>Filobasidiaceae</taxon>
        <taxon>Naganishia</taxon>
    </lineage>
</organism>
<keyword evidence="2" id="KW-1185">Reference proteome</keyword>
<reference evidence="1" key="1">
    <citation type="submission" date="2023-04" db="EMBL/GenBank/DDBJ databases">
        <title>Draft Genome sequencing of Naganishia species isolated from polar environments using Oxford Nanopore Technology.</title>
        <authorList>
            <person name="Leo P."/>
            <person name="Venkateswaran K."/>
        </authorList>
    </citation>
    <scope>NUCLEOTIDE SEQUENCE</scope>
    <source>
        <strain evidence="1">MNA-CCFEE 5262</strain>
    </source>
</reference>
<protein>
    <submittedName>
        <fullName evidence="1">Uncharacterized protein</fullName>
    </submittedName>
</protein>
<sequence>MSVTVQKSHNVLEDAATAAAGANIDGRGRNIVFKHKQLTRLFARHAEELAHALKQVSALIERIPANIIKASAEYATLGDAAREGGVRRTSAGTVVILGTEAHPFASWAVPLAAAIHDGNSAIVSIPPSLANLHKVLRKPLSLALDQDAFHLVCLEPSTISQWLSSTKTAGIAGVISLGNLPVPSSISGVLTAPLRTNFRYDQIPAGPCAFIVDQSLLPDGKPLHPLDDGVSPVPHKLDQAAKALVSALARTGASDNSTRSAGLPAFVLVHENVASLFTRALKRHLSAESLQPHSQALKGIEDILSATSTSKGLDYLPIFEVTSFDHALDLVQDRLPESFATYVFAAPRFGAYFANNSNVRLVCVNKVPAEVLVAGPYANADDFSHTVRRTVKFVKDPEVVPEATSLESVSSFASSQQALVKQLAALEVRPVKQVPGARIDFFGGT</sequence>
<dbReference type="EMBL" id="JASBWS010000033">
    <property type="protein sequence ID" value="KAJ9108160.1"/>
    <property type="molecule type" value="Genomic_DNA"/>
</dbReference>
<accession>A0ACC2W8R5</accession>
<gene>
    <name evidence="1" type="ORF">QFC20_003521</name>
</gene>